<feature type="transmembrane region" description="Helical" evidence="4">
    <location>
        <begin position="348"/>
        <end position="367"/>
    </location>
</feature>
<dbReference type="InterPro" id="IPR036259">
    <property type="entry name" value="MFS_trans_sf"/>
</dbReference>
<accession>A0A7W5BU58</accession>
<comment type="caution">
    <text evidence="6">The sequence shown here is derived from an EMBL/GenBank/DDBJ whole genome shotgun (WGS) entry which is preliminary data.</text>
</comment>
<proteinExistence type="predicted"/>
<dbReference type="AlphaFoldDB" id="A0A7W5BU58"/>
<keyword evidence="7" id="KW-1185">Reference proteome</keyword>
<feature type="transmembrane region" description="Helical" evidence="4">
    <location>
        <begin position="176"/>
        <end position="196"/>
    </location>
</feature>
<evidence type="ECO:0000256" key="2">
    <source>
        <dbReference type="ARBA" id="ARBA00022989"/>
    </source>
</evidence>
<dbReference type="RefSeq" id="WP_245438657.1">
    <property type="nucleotide sequence ID" value="NZ_JACHXH010000039.1"/>
</dbReference>
<sequence>MNGADCDKEDDPKFSELTMSVAITCMVLVAIDLRPAIVSIGPLLPSIRDEFAISNAQASLLTAIPALLMGLFAFPTPWLARRFGRDKVMLVALATLAIATLARAFADNVTSLFAATAGVGAGIAVAGALVAGFIKKNYPRHVALFTGIYASAIGLGSTISAALAGHLAEASGGWRIGAGIFTLPGFIAIGAWMVIARAERRAGTVKSGTFAPQKGSSLPFTNRMAWLAASYFALNNFLFFGLVAWTAPMYIERGMSGADAALLLASFTAAFTMANPLAGFISRNNDRRRLIALFASTSLFGILAIVLMPSMMPYLFIPLIAVGVGGSFTFGMVLPLDHARDANEANSWTAFVLGIGYFAGALGPFLLGVARDSTGGFTVPVWMLVIAAVLKLSLAPLLHPGRI</sequence>
<evidence type="ECO:0000256" key="3">
    <source>
        <dbReference type="ARBA" id="ARBA00023136"/>
    </source>
</evidence>
<feature type="transmembrane region" description="Helical" evidence="4">
    <location>
        <begin position="112"/>
        <end position="134"/>
    </location>
</feature>
<keyword evidence="2 4" id="KW-1133">Transmembrane helix</keyword>
<feature type="transmembrane region" description="Helical" evidence="4">
    <location>
        <begin position="56"/>
        <end position="76"/>
    </location>
</feature>
<feature type="transmembrane region" description="Helical" evidence="4">
    <location>
        <begin position="141"/>
        <end position="164"/>
    </location>
</feature>
<dbReference type="Gene3D" id="1.20.1250.20">
    <property type="entry name" value="MFS general substrate transporter like domains"/>
    <property type="match status" value="2"/>
</dbReference>
<name>A0A7W5BU58_9HYPH</name>
<feature type="transmembrane region" description="Helical" evidence="4">
    <location>
        <begin position="379"/>
        <end position="398"/>
    </location>
</feature>
<evidence type="ECO:0000313" key="7">
    <source>
        <dbReference type="Proteomes" id="UP000518315"/>
    </source>
</evidence>
<dbReference type="Proteomes" id="UP000518315">
    <property type="component" value="Unassembled WGS sequence"/>
</dbReference>
<evidence type="ECO:0000259" key="5">
    <source>
        <dbReference type="PROSITE" id="PS50850"/>
    </source>
</evidence>
<dbReference type="InterPro" id="IPR011701">
    <property type="entry name" value="MFS"/>
</dbReference>
<dbReference type="InterPro" id="IPR052524">
    <property type="entry name" value="MFS_Cyanate_Porter"/>
</dbReference>
<dbReference type="SUPFAM" id="SSF103473">
    <property type="entry name" value="MFS general substrate transporter"/>
    <property type="match status" value="1"/>
</dbReference>
<protein>
    <submittedName>
        <fullName evidence="6">CP family cyanate transporter-like MFS transporter</fullName>
    </submittedName>
</protein>
<dbReference type="Pfam" id="PF07690">
    <property type="entry name" value="MFS_1"/>
    <property type="match status" value="1"/>
</dbReference>
<dbReference type="PANTHER" id="PTHR23523:SF2">
    <property type="entry name" value="2-NITROIMIDAZOLE TRANSPORTER"/>
    <property type="match status" value="1"/>
</dbReference>
<feature type="transmembrane region" description="Helical" evidence="4">
    <location>
        <begin position="21"/>
        <end position="44"/>
    </location>
</feature>
<dbReference type="PANTHER" id="PTHR23523">
    <property type="match status" value="1"/>
</dbReference>
<organism evidence="6 7">
    <name type="scientific">Rhizobium pisi</name>
    <dbReference type="NCBI Taxonomy" id="574561"/>
    <lineage>
        <taxon>Bacteria</taxon>
        <taxon>Pseudomonadati</taxon>
        <taxon>Pseudomonadota</taxon>
        <taxon>Alphaproteobacteria</taxon>
        <taxon>Hyphomicrobiales</taxon>
        <taxon>Rhizobiaceae</taxon>
        <taxon>Rhizobium/Agrobacterium group</taxon>
        <taxon>Rhizobium</taxon>
    </lineage>
</organism>
<dbReference type="PROSITE" id="PS50850">
    <property type="entry name" value="MFS"/>
    <property type="match status" value="1"/>
</dbReference>
<feature type="transmembrane region" description="Helical" evidence="4">
    <location>
        <begin position="88"/>
        <end position="106"/>
    </location>
</feature>
<dbReference type="InterPro" id="IPR020846">
    <property type="entry name" value="MFS_dom"/>
</dbReference>
<feature type="transmembrane region" description="Helical" evidence="4">
    <location>
        <begin position="314"/>
        <end position="336"/>
    </location>
</feature>
<feature type="transmembrane region" description="Helical" evidence="4">
    <location>
        <begin position="260"/>
        <end position="278"/>
    </location>
</feature>
<evidence type="ECO:0000313" key="6">
    <source>
        <dbReference type="EMBL" id="MBB3138833.1"/>
    </source>
</evidence>
<feature type="transmembrane region" description="Helical" evidence="4">
    <location>
        <begin position="290"/>
        <end position="308"/>
    </location>
</feature>
<gene>
    <name evidence="6" type="ORF">FHS26_006612</name>
</gene>
<reference evidence="6 7" key="1">
    <citation type="submission" date="2020-08" db="EMBL/GenBank/DDBJ databases">
        <title>Genomic Encyclopedia of Type Strains, Phase III (KMG-III): the genomes of soil and plant-associated and newly described type strains.</title>
        <authorList>
            <person name="Whitman W."/>
        </authorList>
    </citation>
    <scope>NUCLEOTIDE SEQUENCE [LARGE SCALE GENOMIC DNA]</scope>
    <source>
        <strain evidence="6 7">CECT 4113</strain>
    </source>
</reference>
<keyword evidence="1 4" id="KW-0812">Transmembrane</keyword>
<evidence type="ECO:0000256" key="1">
    <source>
        <dbReference type="ARBA" id="ARBA00022692"/>
    </source>
</evidence>
<dbReference type="GO" id="GO:0022857">
    <property type="term" value="F:transmembrane transporter activity"/>
    <property type="evidence" value="ECO:0007669"/>
    <property type="project" value="InterPro"/>
</dbReference>
<dbReference type="EMBL" id="JACHXH010000039">
    <property type="protein sequence ID" value="MBB3138833.1"/>
    <property type="molecule type" value="Genomic_DNA"/>
</dbReference>
<feature type="transmembrane region" description="Helical" evidence="4">
    <location>
        <begin position="224"/>
        <end position="248"/>
    </location>
</feature>
<feature type="domain" description="Major facilitator superfamily (MFS) profile" evidence="5">
    <location>
        <begin position="18"/>
        <end position="399"/>
    </location>
</feature>
<keyword evidence="3 4" id="KW-0472">Membrane</keyword>
<evidence type="ECO:0000256" key="4">
    <source>
        <dbReference type="SAM" id="Phobius"/>
    </source>
</evidence>